<organism evidence="1 2">
    <name type="scientific">Pseudomonas phage Phabio</name>
    <dbReference type="NCBI Taxonomy" id="2006668"/>
    <lineage>
        <taxon>Viruses</taxon>
        <taxon>Duplodnaviria</taxon>
        <taxon>Heunggongvirae</taxon>
        <taxon>Uroviricota</taxon>
        <taxon>Caudoviricetes</taxon>
        <taxon>Chimalliviridae</taxon>
        <taxon>Phabiovirus</taxon>
        <taxon>Phabiovirus phabio</taxon>
    </lineage>
</organism>
<proteinExistence type="predicted"/>
<dbReference type="EMBL" id="MF042360">
    <property type="protein sequence ID" value="ARV76720.1"/>
    <property type="molecule type" value="Genomic_DNA"/>
</dbReference>
<keyword evidence="2" id="KW-1185">Reference proteome</keyword>
<name>A0A1Y0STS3_9CAUD</name>
<reference evidence="1 2" key="1">
    <citation type="submission" date="2017-05" db="EMBL/GenBank/DDBJ databases">
        <authorList>
            <person name="Song R."/>
            <person name="Chenine A.L."/>
            <person name="Ruprecht R.M."/>
        </authorList>
    </citation>
    <scope>NUCLEOTIDE SEQUENCE [LARGE SCALE GENOMIC DNA]</scope>
</reference>
<sequence>MFKAICQFFTRGYKPRYVPKIDALKALDKTTPDAWVLASEINAILRELENPDGMSLGRRQQLGRMLHGIMEISVEHTPRYANPRLNIMAVMDQALFDIGYSYKI</sequence>
<protein>
    <submittedName>
        <fullName evidence="1">Uncharacterized protein</fullName>
    </submittedName>
</protein>
<dbReference type="Proteomes" id="UP000225448">
    <property type="component" value="Segment"/>
</dbReference>
<evidence type="ECO:0000313" key="2">
    <source>
        <dbReference type="Proteomes" id="UP000225448"/>
    </source>
</evidence>
<accession>A0A1Y0STS3</accession>
<evidence type="ECO:0000313" key="1">
    <source>
        <dbReference type="EMBL" id="ARV76720.1"/>
    </source>
</evidence>
<gene>
    <name evidence="1" type="ORF">PHABIO_89</name>
</gene>